<protein>
    <submittedName>
        <fullName evidence="2">Toxin-antitoxin system, toxin component</fullName>
    </submittedName>
</protein>
<evidence type="ECO:0000259" key="1">
    <source>
        <dbReference type="Pfam" id="PF06114"/>
    </source>
</evidence>
<evidence type="ECO:0000313" key="2">
    <source>
        <dbReference type="EMBL" id="EJW92839.1"/>
    </source>
</evidence>
<dbReference type="InterPro" id="IPR010359">
    <property type="entry name" value="IrrE_HExxH"/>
</dbReference>
<feature type="non-terminal residue" evidence="2">
    <location>
        <position position="1"/>
    </location>
</feature>
<dbReference type="AlphaFoldDB" id="J9FZQ3"/>
<accession>J9FZQ3</accession>
<reference evidence="2" key="1">
    <citation type="journal article" date="2012" name="PLoS ONE">
        <title>Gene sets for utilization of primary and secondary nutrition supplies in the distal gut of endangered iberian lynx.</title>
        <authorList>
            <person name="Alcaide M."/>
            <person name="Messina E."/>
            <person name="Richter M."/>
            <person name="Bargiela R."/>
            <person name="Peplies J."/>
            <person name="Huws S.A."/>
            <person name="Newbold C.J."/>
            <person name="Golyshin P.N."/>
            <person name="Simon M.A."/>
            <person name="Lopez G."/>
            <person name="Yakimov M.M."/>
            <person name="Ferrer M."/>
        </authorList>
    </citation>
    <scope>NUCLEOTIDE SEQUENCE</scope>
</reference>
<gene>
    <name evidence="2" type="ORF">EVA_19054</name>
</gene>
<feature type="domain" description="IrrE N-terminal-like" evidence="1">
    <location>
        <begin position="3"/>
        <end position="110"/>
    </location>
</feature>
<comment type="caution">
    <text evidence="2">The sequence shown here is derived from an EMBL/GenBank/DDBJ whole genome shotgun (WGS) entry which is preliminary data.</text>
</comment>
<organism evidence="2">
    <name type="scientific">gut metagenome</name>
    <dbReference type="NCBI Taxonomy" id="749906"/>
    <lineage>
        <taxon>unclassified sequences</taxon>
        <taxon>metagenomes</taxon>
        <taxon>organismal metagenomes</taxon>
    </lineage>
</organism>
<dbReference type="Pfam" id="PF06114">
    <property type="entry name" value="Peptidase_M78"/>
    <property type="match status" value="1"/>
</dbReference>
<dbReference type="Gene3D" id="1.10.10.2910">
    <property type="match status" value="1"/>
</dbReference>
<dbReference type="EMBL" id="AMCI01007307">
    <property type="protein sequence ID" value="EJW92839.1"/>
    <property type="molecule type" value="Genomic_DNA"/>
</dbReference>
<sequence>LAENTGIDIVPVDCFKELLGMYTYKWKHRVMFLNNRMDEYLTQMVAGHEMGHDIYHRNLAKGEGLKEFELFRMQSSTEYEANAFAAHILIDTDECLDYARNGYDVVQLASVMNSEINLMLIKLQELNRLGYNLKIPMEPHSDFFKNIRA</sequence>
<name>J9FZQ3_9ZZZZ</name>
<proteinExistence type="predicted"/>